<dbReference type="Gene3D" id="3.40.220.10">
    <property type="entry name" value="Leucine Aminopeptidase, subunit E, domain 1"/>
    <property type="match status" value="1"/>
</dbReference>
<proteinExistence type="predicted"/>
<protein>
    <submittedName>
        <fullName evidence="2">O-acetyl-ADP-ribose deacetylase MACROD1 isoform X1</fullName>
    </submittedName>
</protein>
<dbReference type="GO" id="GO:0006974">
    <property type="term" value="P:DNA damage response"/>
    <property type="evidence" value="ECO:0007669"/>
    <property type="project" value="TreeGrafter"/>
</dbReference>
<dbReference type="GO" id="GO:0042278">
    <property type="term" value="P:purine nucleoside metabolic process"/>
    <property type="evidence" value="ECO:0007669"/>
    <property type="project" value="TreeGrafter"/>
</dbReference>
<organism evidence="2 3">
    <name type="scientific">Silurus asotus</name>
    <name type="common">Amur catfish</name>
    <name type="synonym">Parasilurus asotus</name>
    <dbReference type="NCBI Taxonomy" id="30991"/>
    <lineage>
        <taxon>Eukaryota</taxon>
        <taxon>Metazoa</taxon>
        <taxon>Chordata</taxon>
        <taxon>Craniata</taxon>
        <taxon>Vertebrata</taxon>
        <taxon>Euteleostomi</taxon>
        <taxon>Actinopterygii</taxon>
        <taxon>Neopterygii</taxon>
        <taxon>Teleostei</taxon>
        <taxon>Ostariophysi</taxon>
        <taxon>Siluriformes</taxon>
        <taxon>Siluridae</taxon>
        <taxon>Silurus</taxon>
    </lineage>
</organism>
<dbReference type="SUPFAM" id="SSF52949">
    <property type="entry name" value="Macro domain-like"/>
    <property type="match status" value="1"/>
</dbReference>
<keyword evidence="3" id="KW-1185">Reference proteome</keyword>
<dbReference type="Proteomes" id="UP001205998">
    <property type="component" value="Unassembled WGS sequence"/>
</dbReference>
<dbReference type="PROSITE" id="PS51154">
    <property type="entry name" value="MACRO"/>
    <property type="match status" value="1"/>
</dbReference>
<dbReference type="EMBL" id="MU551599">
    <property type="protein sequence ID" value="KAI5623688.1"/>
    <property type="molecule type" value="Genomic_DNA"/>
</dbReference>
<dbReference type="PANTHER" id="PTHR11106:SF93">
    <property type="entry name" value="ADP-RIBOSE GLYCOHYDROLASE MACROD1"/>
    <property type="match status" value="1"/>
</dbReference>
<dbReference type="GO" id="GO:0140291">
    <property type="term" value="P:peptidyl-glutamate ADP-deribosylation"/>
    <property type="evidence" value="ECO:0007669"/>
    <property type="project" value="TreeGrafter"/>
</dbReference>
<feature type="domain" description="Macro" evidence="1">
    <location>
        <begin position="1"/>
        <end position="126"/>
    </location>
</feature>
<gene>
    <name evidence="2" type="ORF">C0J50_16724</name>
</gene>
<dbReference type="AlphaFoldDB" id="A0AAD5AVI3"/>
<evidence type="ECO:0000313" key="3">
    <source>
        <dbReference type="Proteomes" id="UP001205998"/>
    </source>
</evidence>
<dbReference type="InterPro" id="IPR043472">
    <property type="entry name" value="Macro_dom-like"/>
</dbReference>
<sequence>MRSLRHAEIPAEAVVSEGGKGRRGYDVIHTVGPIAHGSVGETERQALQDCYFNCLHTATKNQLRTVAFPCISTGVYGYPPEEAVKVALNTVRKYLKDNPAQLDRVIFCVFLKSDEDLYNSHLPAYFPKAGDKEFNKVQPWSHKDCKSPS</sequence>
<comment type="caution">
    <text evidence="2">The sequence shown here is derived from an EMBL/GenBank/DDBJ whole genome shotgun (WGS) entry which is preliminary data.</text>
</comment>
<accession>A0AAD5AVI3</accession>
<dbReference type="Pfam" id="PF01661">
    <property type="entry name" value="Macro"/>
    <property type="match status" value="1"/>
</dbReference>
<evidence type="ECO:0000259" key="1">
    <source>
        <dbReference type="PROSITE" id="PS51154"/>
    </source>
</evidence>
<reference evidence="2" key="1">
    <citation type="submission" date="2018-07" db="EMBL/GenBank/DDBJ databases">
        <title>Comparative genomics of catfishes provides insights into carnivory and benthic adaptation.</title>
        <authorList>
            <person name="Zhang Y."/>
            <person name="Wang D."/>
            <person name="Peng Z."/>
            <person name="Zheng S."/>
            <person name="Shao F."/>
            <person name="Tao W."/>
        </authorList>
    </citation>
    <scope>NUCLEOTIDE SEQUENCE</scope>
    <source>
        <strain evidence="2">Chongqing</strain>
    </source>
</reference>
<dbReference type="GO" id="GO:0005654">
    <property type="term" value="C:nucleoplasm"/>
    <property type="evidence" value="ECO:0007669"/>
    <property type="project" value="TreeGrafter"/>
</dbReference>
<dbReference type="GO" id="GO:0140293">
    <property type="term" value="F:ADP-ribosylglutamate hydrolase activity"/>
    <property type="evidence" value="ECO:0007669"/>
    <property type="project" value="TreeGrafter"/>
</dbReference>
<name>A0AAD5AVI3_SILAS</name>
<dbReference type="InterPro" id="IPR002589">
    <property type="entry name" value="Macro_dom"/>
</dbReference>
<evidence type="ECO:0000313" key="2">
    <source>
        <dbReference type="EMBL" id="KAI5623688.1"/>
    </source>
</evidence>
<dbReference type="PANTHER" id="PTHR11106">
    <property type="entry name" value="GANGLIOSIDE INDUCED DIFFERENTIATION ASSOCIATED PROTEIN 2-RELATED"/>
    <property type="match status" value="1"/>
</dbReference>